<sequence length="141" mass="15689">MSLSYAAASFTLASSAISQLNGTSDGRYWMKPNHVEPKMSELRAPLAARFAAPVVVEKVDESTKDYDRAKVAKELGMVKDDHRLEKFRDDATVAFSGAEGLFLVFSLDRMRMKGCDGERKRIESKECGLYNAMDGSFDVFC</sequence>
<name>A0A2N9I7G6_FAGSY</name>
<dbReference type="AlphaFoldDB" id="A0A2N9I7G6"/>
<accession>A0A2N9I7G6</accession>
<organism evidence="1">
    <name type="scientific">Fagus sylvatica</name>
    <name type="common">Beechnut</name>
    <dbReference type="NCBI Taxonomy" id="28930"/>
    <lineage>
        <taxon>Eukaryota</taxon>
        <taxon>Viridiplantae</taxon>
        <taxon>Streptophyta</taxon>
        <taxon>Embryophyta</taxon>
        <taxon>Tracheophyta</taxon>
        <taxon>Spermatophyta</taxon>
        <taxon>Magnoliopsida</taxon>
        <taxon>eudicotyledons</taxon>
        <taxon>Gunneridae</taxon>
        <taxon>Pentapetalae</taxon>
        <taxon>rosids</taxon>
        <taxon>fabids</taxon>
        <taxon>Fagales</taxon>
        <taxon>Fagaceae</taxon>
        <taxon>Fagus</taxon>
    </lineage>
</organism>
<reference evidence="1" key="1">
    <citation type="submission" date="2018-02" db="EMBL/GenBank/DDBJ databases">
        <authorList>
            <person name="Cohen D.B."/>
            <person name="Kent A.D."/>
        </authorList>
    </citation>
    <scope>NUCLEOTIDE SEQUENCE</scope>
</reference>
<protein>
    <submittedName>
        <fullName evidence="1">Uncharacterized protein</fullName>
    </submittedName>
</protein>
<evidence type="ECO:0000313" key="1">
    <source>
        <dbReference type="EMBL" id="SPD19791.1"/>
    </source>
</evidence>
<dbReference type="EMBL" id="OIVN01004890">
    <property type="protein sequence ID" value="SPD19791.1"/>
    <property type="molecule type" value="Genomic_DNA"/>
</dbReference>
<proteinExistence type="predicted"/>
<gene>
    <name evidence="1" type="ORF">FSB_LOCUS47673</name>
</gene>